<protein>
    <recommendedName>
        <fullName evidence="3">Snapalysin</fullName>
    </recommendedName>
</protein>
<reference evidence="1 2" key="1">
    <citation type="submission" date="2009-01" db="EMBL/GenBank/DDBJ databases">
        <authorList>
            <person name="Qin X."/>
            <person name="Bachman B."/>
            <person name="Battles P."/>
            <person name="Bell A."/>
            <person name="Bess C."/>
            <person name="Bickham C."/>
            <person name="Chaboub L."/>
            <person name="Chen D."/>
            <person name="Coyle M."/>
            <person name="Deiros D.R."/>
            <person name="Dinh H."/>
            <person name="Forbes L."/>
            <person name="Fowler G."/>
            <person name="Francisco L."/>
            <person name="Fu Q."/>
            <person name="Gubbala S."/>
            <person name="Hale W."/>
            <person name="Han Y."/>
            <person name="Hemphill L."/>
            <person name="Highlander S.K."/>
            <person name="Hirani K."/>
            <person name="Hogues M."/>
            <person name="Jackson L."/>
            <person name="Jakkamsetti A."/>
            <person name="Javaid M."/>
            <person name="Jiang H."/>
            <person name="Korchina V."/>
            <person name="Kovar C."/>
            <person name="Lara F."/>
            <person name="Lee S."/>
            <person name="Mata R."/>
            <person name="Mathew T."/>
            <person name="Moen C."/>
            <person name="Morales K."/>
            <person name="Munidasa M."/>
            <person name="Nazareth L."/>
            <person name="Ngo R."/>
            <person name="Nguyen L."/>
            <person name="Okwuonu G."/>
            <person name="Ongeri F."/>
            <person name="Patil S."/>
            <person name="Petrosino J."/>
            <person name="Pham C."/>
            <person name="Pham P."/>
            <person name="Pu L.-L."/>
            <person name="Puazo M."/>
            <person name="Raj R."/>
            <person name="Reid J."/>
            <person name="Rouhana J."/>
            <person name="Saada N."/>
            <person name="Shang Y."/>
            <person name="Simmons D."/>
            <person name="Thornton R."/>
            <person name="Warren J."/>
            <person name="Weissenberger G."/>
            <person name="Zhang J."/>
            <person name="Zhang L."/>
            <person name="Zhou C."/>
            <person name="Zhu D."/>
            <person name="Muzny D."/>
            <person name="Worley K."/>
            <person name="Gibbs R."/>
        </authorList>
    </citation>
    <scope>NUCLEOTIDE SEQUENCE [LARGE SCALE GENOMIC DNA]</scope>
    <source>
        <strain evidence="2">ATCC 8290 / DSM 20176 / CCUG 30140 / JCM 1155 / KCTC 3500 / NBRC 15886 / NCIMB 8040 / NRRL B-1843 / 9</strain>
    </source>
</reference>
<evidence type="ECO:0000313" key="1">
    <source>
        <dbReference type="EMBL" id="EEI23101.1"/>
    </source>
</evidence>
<name>C0XNH5_LENH9</name>
<proteinExistence type="predicted"/>
<dbReference type="AlphaFoldDB" id="C0XNH5"/>
<gene>
    <name evidence="1" type="ORF">HMPREF0519_2786</name>
</gene>
<dbReference type="GO" id="GO:0008237">
    <property type="term" value="F:metallopeptidase activity"/>
    <property type="evidence" value="ECO:0007669"/>
    <property type="project" value="InterPro"/>
</dbReference>
<keyword evidence="2" id="KW-1185">Reference proteome</keyword>
<sequence length="217" mass="24406">MFKPNHFLAIVGIILLGLVGVATFVQKPALAQTVTFTPEMHGTKNLTHQGTIHYYIRPDAGKYQKEIKTAVAKWNRALGRPILQPGTDIGTSRLVFTATNHLDKGYAGMAEINSGVIALNRSWMSRYNDEKKQAVVIHELGHTFGTRDLYDYSNPSLRAAFRKHTIMGGSYSTRIQQFDVKLAKWSLANTRSMSQVEFNGYRSNPGLYYQQMLHGKL</sequence>
<dbReference type="HOGENOM" id="CLU_1276300_0_0_9"/>
<evidence type="ECO:0008006" key="3">
    <source>
        <dbReference type="Google" id="ProtNLM"/>
    </source>
</evidence>
<evidence type="ECO:0000313" key="2">
    <source>
        <dbReference type="Proteomes" id="UP000003752"/>
    </source>
</evidence>
<comment type="caution">
    <text evidence="1">The sequence shown here is derived from an EMBL/GenBank/DDBJ whole genome shotgun (WGS) entry which is preliminary data.</text>
</comment>
<organism evidence="1 2">
    <name type="scientific">Lentilactobacillus hilgardii (strain ATCC 8290 / DSM 20176 / CCUG 30140 / JCM 1155 / KCTC 3500 / NBRC 15886 / NCIMB 8040 / NRRL B-1843 / 9)</name>
    <dbReference type="NCBI Taxonomy" id="1423757"/>
    <lineage>
        <taxon>Bacteria</taxon>
        <taxon>Bacillati</taxon>
        <taxon>Bacillota</taxon>
        <taxon>Bacilli</taxon>
        <taxon>Lactobacillales</taxon>
        <taxon>Lactobacillaceae</taxon>
        <taxon>Lentilactobacillus</taxon>
    </lineage>
</organism>
<dbReference type="InterPro" id="IPR024079">
    <property type="entry name" value="MetalloPept_cat_dom_sf"/>
</dbReference>
<dbReference type="EMBL" id="ACGP01000229">
    <property type="protein sequence ID" value="EEI23101.1"/>
    <property type="molecule type" value="Genomic_DNA"/>
</dbReference>
<dbReference type="Gene3D" id="3.40.390.10">
    <property type="entry name" value="Collagenase (Catalytic Domain)"/>
    <property type="match status" value="1"/>
</dbReference>
<dbReference type="PATRIC" id="fig|1423757.3.peg.1483"/>
<dbReference type="Proteomes" id="UP000003752">
    <property type="component" value="Unassembled WGS sequence"/>
</dbReference>
<dbReference type="SUPFAM" id="SSF55486">
    <property type="entry name" value="Metalloproteases ('zincins'), catalytic domain"/>
    <property type="match status" value="1"/>
</dbReference>
<dbReference type="RefSeq" id="WP_003558417.1">
    <property type="nucleotide sequence ID" value="NZ_AZDF01000030.1"/>
</dbReference>
<accession>C0XNH5</accession>